<dbReference type="EMBL" id="JFHN01000053">
    <property type="protein sequence ID" value="EXU74763.1"/>
    <property type="molecule type" value="Genomic_DNA"/>
</dbReference>
<dbReference type="Proteomes" id="UP000019918">
    <property type="component" value="Unassembled WGS sequence"/>
</dbReference>
<dbReference type="Gene3D" id="1.10.530.10">
    <property type="match status" value="1"/>
</dbReference>
<evidence type="ECO:0000313" key="1">
    <source>
        <dbReference type="EMBL" id="EXU74763.1"/>
    </source>
</evidence>
<gene>
    <name evidence="1" type="ORF">BG55_13490</name>
</gene>
<organism evidence="1 2">
    <name type="scientific">Erwinia mallotivora</name>
    <dbReference type="NCBI Taxonomy" id="69222"/>
    <lineage>
        <taxon>Bacteria</taxon>
        <taxon>Pseudomonadati</taxon>
        <taxon>Pseudomonadota</taxon>
        <taxon>Gammaproteobacteria</taxon>
        <taxon>Enterobacterales</taxon>
        <taxon>Erwiniaceae</taxon>
        <taxon>Erwinia</taxon>
    </lineage>
</organism>
<sequence length="220" mass="25205">MKDFAQCKVMTKSPSWTFLDVFRWKALPEQFGGGRRHARGFKDAWVKKHRTLIRSAALRYNIPAELLAGVCWIEVGGDPNIIDRIAFEIRSIDWSGPAYVDRNFTITSPPAKTSFGFISMQLRTAARTMGLDTDQMSTSELRALSLCLEKDTCNINLAAKHLRQLSDYDKLPTRLSMDDVRIVGARYNRGTKPGLASIKKDMRYGDFIVRNWQHFNKLIW</sequence>
<accession>A0A014N5W2</accession>
<dbReference type="SUPFAM" id="SSF53955">
    <property type="entry name" value="Lysozyme-like"/>
    <property type="match status" value="1"/>
</dbReference>
<proteinExistence type="predicted"/>
<reference evidence="1 2" key="1">
    <citation type="submission" date="2014-02" db="EMBL/GenBank/DDBJ databases">
        <title>Draft genome of Erwinia mallotivora strain BT-MARDI, a papaya dieback pathogen.</title>
        <authorList>
            <person name="Redzuan R."/>
            <person name="Abu Bakar N."/>
            <person name="Badrun R."/>
            <person name="Mohd Raih M.F."/>
            <person name="Rozano L."/>
            <person name="Mat Amin N."/>
        </authorList>
    </citation>
    <scope>NUCLEOTIDE SEQUENCE [LARGE SCALE GENOMIC DNA]</scope>
    <source>
        <strain evidence="1 2">BT-MARDI</strain>
    </source>
</reference>
<dbReference type="STRING" id="69222.BG55_13490"/>
<keyword evidence="2" id="KW-1185">Reference proteome</keyword>
<protein>
    <submittedName>
        <fullName evidence="1">Uncharacterized protein</fullName>
    </submittedName>
</protein>
<dbReference type="InterPro" id="IPR023346">
    <property type="entry name" value="Lysozyme-like_dom_sf"/>
</dbReference>
<comment type="caution">
    <text evidence="1">The sequence shown here is derived from an EMBL/GenBank/DDBJ whole genome shotgun (WGS) entry which is preliminary data.</text>
</comment>
<dbReference type="AlphaFoldDB" id="A0A014N5W2"/>
<evidence type="ECO:0000313" key="2">
    <source>
        <dbReference type="Proteomes" id="UP000019918"/>
    </source>
</evidence>
<name>A0A014N5W2_9GAMM</name>